<evidence type="ECO:0000313" key="2">
    <source>
        <dbReference type="Proteomes" id="UP000199060"/>
    </source>
</evidence>
<dbReference type="Gene3D" id="3.40.30.40">
    <property type="entry name" value="Perfringolysin"/>
    <property type="match status" value="1"/>
</dbReference>
<reference evidence="2" key="1">
    <citation type="submission" date="2016-10" db="EMBL/GenBank/DDBJ databases">
        <authorList>
            <person name="Varghese N."/>
            <person name="Submissions S."/>
        </authorList>
    </citation>
    <scope>NUCLEOTIDE SEQUENCE [LARGE SCALE GENOMIC DNA]</scope>
    <source>
        <strain evidence="2">DSM 23095</strain>
    </source>
</reference>
<protein>
    <submittedName>
        <fullName evidence="1">Thiol-activated cytolysin</fullName>
    </submittedName>
</protein>
<name>A0A1G6XK90_9BACT</name>
<dbReference type="InterPro" id="IPR036359">
    <property type="entry name" value="Thiol_cytolysin_sf"/>
</dbReference>
<organism evidence="1 2">
    <name type="scientific">Algoriphagus faecimaris</name>
    <dbReference type="NCBI Taxonomy" id="686796"/>
    <lineage>
        <taxon>Bacteria</taxon>
        <taxon>Pseudomonadati</taxon>
        <taxon>Bacteroidota</taxon>
        <taxon>Cytophagia</taxon>
        <taxon>Cytophagales</taxon>
        <taxon>Cyclobacteriaceae</taxon>
        <taxon>Algoriphagus</taxon>
    </lineage>
</organism>
<dbReference type="EMBL" id="FNAC01000061">
    <property type="protein sequence ID" value="SDD78609.1"/>
    <property type="molecule type" value="Genomic_DNA"/>
</dbReference>
<dbReference type="RefSeq" id="WP_087941307.1">
    <property type="nucleotide sequence ID" value="NZ_FNAC01000061.1"/>
</dbReference>
<proteinExistence type="predicted"/>
<dbReference type="SUPFAM" id="SSF56978">
    <property type="entry name" value="Perfringolysin"/>
    <property type="match status" value="1"/>
</dbReference>
<dbReference type="Proteomes" id="UP000199060">
    <property type="component" value="Unassembled WGS sequence"/>
</dbReference>
<keyword evidence="2" id="KW-1185">Reference proteome</keyword>
<dbReference type="Gene3D" id="3.90.840.10">
    <property type="entry name" value="Thiol-activated cytolysin superfamily/Thiol-activated cytolysin, alpha-beta domain"/>
    <property type="match status" value="1"/>
</dbReference>
<dbReference type="InterPro" id="IPR036363">
    <property type="entry name" value="Thiol_cytolysin_ab_sf"/>
</dbReference>
<accession>A0A1G6XK90</accession>
<dbReference type="InterPro" id="IPR001869">
    <property type="entry name" value="Thiol_cytolysin"/>
</dbReference>
<gene>
    <name evidence="1" type="ORF">SAMN04488104_10615</name>
</gene>
<evidence type="ECO:0000313" key="1">
    <source>
        <dbReference type="EMBL" id="SDD78609.1"/>
    </source>
</evidence>
<dbReference type="AlphaFoldDB" id="A0A1G6XK90"/>
<dbReference type="Pfam" id="PF01289">
    <property type="entry name" value="Thiol_cytolysin"/>
    <property type="match status" value="1"/>
</dbReference>
<dbReference type="OrthoDB" id="1428332at2"/>
<sequence length="646" mass="71819">MNFLPNPPLWKNLRRIFLIIFLGVLVMDSLHAQVSRRTKTETKPPVKTDPKTGAPIYEVKPMTVIMSVTPMDLFATITEGSPTSTGGRRSLMAIGDGSLNDVHRSDVRKLSDRNSSTVYCTRERLNLESKIKAFEEMPVGSRPDWLKPGIILKASSFVNGSYQIEENYDRHPITISASNLRGSTTYVEVDNPKAKSKLTEAENKLISQSALEVSANMKYEMTEIKSREDLSFKLTGRYSGGLGSFAASLGIEAGTQKNYHYYLVEFSQYMFSLEVDGLDTEAVFKTSAQVPYKDYVYISKVDYGRKGGVLFKSKRSIQEYGANISARSGFAGISQSQLNALYNQLIDNSEVEIKVFMYGGTSSSAANTIVDAKNDGIPNIGSWISSQAGDHRYALPIGFELKNLWNQQVGMDNSMIQEIETCVEKRNYRLKMTLTDIQNIDGRDGGGDDPDDYGLQMAVVLKAQGKVFQPKSTQINKFPGAPCGFGDPSRNQISGPYTCWMGGGVNNQIHVRENRTSRDPFQINNTLVFDIPWDAYKDPNHEMKIYTWLKEYTGSNDKVIHDNSIGVELREVLDVLSGIKALNPTKTFPDGQIAQGGYRFTDFGATNTLWLTNVPETSGKHIIEGPIKAGNAGEKAAIWVRFELLN</sequence>
<dbReference type="GO" id="GO:0015485">
    <property type="term" value="F:cholesterol binding"/>
    <property type="evidence" value="ECO:0007669"/>
    <property type="project" value="InterPro"/>
</dbReference>
<dbReference type="STRING" id="686796.SAMN04488104_10615"/>